<accession>A0A8S5NT71</accession>
<dbReference type="GO" id="GO:0007059">
    <property type="term" value="P:chromosome segregation"/>
    <property type="evidence" value="ECO:0007669"/>
    <property type="project" value="TreeGrafter"/>
</dbReference>
<evidence type="ECO:0000259" key="1">
    <source>
        <dbReference type="SMART" id="SM00470"/>
    </source>
</evidence>
<dbReference type="InterPro" id="IPR036086">
    <property type="entry name" value="ParB/Sulfiredoxin_sf"/>
</dbReference>
<dbReference type="PANTHER" id="PTHR33375">
    <property type="entry name" value="CHROMOSOME-PARTITIONING PROTEIN PARB-RELATED"/>
    <property type="match status" value="1"/>
</dbReference>
<dbReference type="Gene3D" id="3.90.1530.10">
    <property type="entry name" value="Conserved hypothetical protein from pyrococcus furiosus pfu- 392566-001, ParB domain"/>
    <property type="match status" value="1"/>
</dbReference>
<dbReference type="SUPFAM" id="SSF110849">
    <property type="entry name" value="ParB/Sulfiredoxin"/>
    <property type="match status" value="1"/>
</dbReference>
<reference evidence="2" key="1">
    <citation type="journal article" date="2021" name="Proc. Natl. Acad. Sci. U.S.A.">
        <title>A Catalog of Tens of Thousands of Viruses from Human Metagenomes Reveals Hidden Associations with Chronic Diseases.</title>
        <authorList>
            <person name="Tisza M.J."/>
            <person name="Buck C.B."/>
        </authorList>
    </citation>
    <scope>NUCLEOTIDE SEQUENCE</scope>
    <source>
        <strain evidence="2">CtybZ1</strain>
    </source>
</reference>
<proteinExistence type="predicted"/>
<sequence length="343" mass="38865">MDIVTKSIHELIPYDKNARKNDKAVPLVAKSIEQFGFKVPIVIDRNNVIVCGHTRYKAAHALGIEEVPCIVADDLTDQQIKAYRLADNKVSEISKWDKGILSLEMNEIFDFDMSDFGFEIADPVDTVEIELPQKENERERTANAYNLYDFDENRCTGIYDIPTLDKVIHTPKSLMGFNYCKSTPPQDGIGVHFFLDDYQFERVWNSPEDYCTMLADYDCVLTPDFSLYTNMPIAMMIWNTYRSRLIGQMMQDYGCTVIPTVSWAGSDSYDFAFDGLPTGGTIAVSTIGVKRNKDAFDIWVSGMDECMKVVKPHNVIVYGGDIGYTFDCDVTYISNTVTDKMKG</sequence>
<protein>
    <submittedName>
        <fullName evidence="2">ParB protein</fullName>
    </submittedName>
</protein>
<dbReference type="InterPro" id="IPR003115">
    <property type="entry name" value="ParB_N"/>
</dbReference>
<dbReference type="InterPro" id="IPR025530">
    <property type="entry name" value="DUF4417"/>
</dbReference>
<name>A0A8S5NT71_9CAUD</name>
<dbReference type="CDD" id="cd16402">
    <property type="entry name" value="ParB_N_like_MT"/>
    <property type="match status" value="1"/>
</dbReference>
<dbReference type="GO" id="GO:0045881">
    <property type="term" value="P:positive regulation of sporulation resulting in formation of a cellular spore"/>
    <property type="evidence" value="ECO:0007669"/>
    <property type="project" value="TreeGrafter"/>
</dbReference>
<dbReference type="Pfam" id="PF02195">
    <property type="entry name" value="ParB_N"/>
    <property type="match status" value="1"/>
</dbReference>
<feature type="domain" description="ParB-like N-terminal" evidence="1">
    <location>
        <begin position="4"/>
        <end position="89"/>
    </location>
</feature>
<dbReference type="SMART" id="SM00470">
    <property type="entry name" value="ParB"/>
    <property type="match status" value="1"/>
</dbReference>
<dbReference type="EMBL" id="BK015250">
    <property type="protein sequence ID" value="DAD97934.1"/>
    <property type="molecule type" value="Genomic_DNA"/>
</dbReference>
<dbReference type="InterPro" id="IPR050336">
    <property type="entry name" value="Chromosome_partition/occlusion"/>
</dbReference>
<evidence type="ECO:0000313" key="2">
    <source>
        <dbReference type="EMBL" id="DAD97934.1"/>
    </source>
</evidence>
<organism evidence="2">
    <name type="scientific">Siphoviridae sp. ctybZ1</name>
    <dbReference type="NCBI Taxonomy" id="2825746"/>
    <lineage>
        <taxon>Viruses</taxon>
        <taxon>Duplodnaviria</taxon>
        <taxon>Heunggongvirae</taxon>
        <taxon>Uroviricota</taxon>
        <taxon>Caudoviricetes</taxon>
    </lineage>
</organism>
<dbReference type="Pfam" id="PF14386">
    <property type="entry name" value="DUF4417"/>
    <property type="match status" value="1"/>
</dbReference>
<dbReference type="PANTHER" id="PTHR33375:SF1">
    <property type="entry name" value="CHROMOSOME-PARTITIONING PROTEIN PARB-RELATED"/>
    <property type="match status" value="1"/>
</dbReference>